<organism evidence="1 2">
    <name type="scientific">Alteromonas oceani</name>
    <dbReference type="NCBI Taxonomy" id="2071609"/>
    <lineage>
        <taxon>Bacteria</taxon>
        <taxon>Pseudomonadati</taxon>
        <taxon>Pseudomonadota</taxon>
        <taxon>Gammaproteobacteria</taxon>
        <taxon>Alteromonadales</taxon>
        <taxon>Alteromonadaceae</taxon>
        <taxon>Alteromonas/Salinimonas group</taxon>
        <taxon>Alteromonas</taxon>
    </lineage>
</organism>
<gene>
    <name evidence="1" type="ORF">ACFOEW_06870</name>
</gene>
<name>A0ABV7JXS2_9ALTE</name>
<dbReference type="EMBL" id="JBHRSX010000014">
    <property type="protein sequence ID" value="MFC3201539.1"/>
    <property type="molecule type" value="Genomic_DNA"/>
</dbReference>
<evidence type="ECO:0000313" key="1">
    <source>
        <dbReference type="EMBL" id="MFC3201539.1"/>
    </source>
</evidence>
<evidence type="ECO:0000313" key="2">
    <source>
        <dbReference type="Proteomes" id="UP001595477"/>
    </source>
</evidence>
<dbReference type="Proteomes" id="UP001595477">
    <property type="component" value="Unassembled WGS sequence"/>
</dbReference>
<reference evidence="2" key="1">
    <citation type="journal article" date="2019" name="Int. J. Syst. Evol. Microbiol.">
        <title>The Global Catalogue of Microorganisms (GCM) 10K type strain sequencing project: providing services to taxonomists for standard genome sequencing and annotation.</title>
        <authorList>
            <consortium name="The Broad Institute Genomics Platform"/>
            <consortium name="The Broad Institute Genome Sequencing Center for Infectious Disease"/>
            <person name="Wu L."/>
            <person name="Ma J."/>
        </authorList>
    </citation>
    <scope>NUCLEOTIDE SEQUENCE [LARGE SCALE GENOMIC DNA]</scope>
    <source>
        <strain evidence="2">KCTC 52449</strain>
    </source>
</reference>
<comment type="caution">
    <text evidence="1">The sequence shown here is derived from an EMBL/GenBank/DDBJ whole genome shotgun (WGS) entry which is preliminary data.</text>
</comment>
<protein>
    <submittedName>
        <fullName evidence="1">Uncharacterized protein</fullName>
    </submittedName>
</protein>
<accession>A0ABV7JXS2</accession>
<sequence length="64" mass="7197">MLIEFADKRRVAGNRLSVLTYALSNCMPAKKSLLTAVLLRVFFMIDEDLRADLTKTAVCCQMVT</sequence>
<keyword evidence="2" id="KW-1185">Reference proteome</keyword>
<proteinExistence type="predicted"/>